<dbReference type="EMBL" id="PXYX01000006">
    <property type="protein sequence ID" value="PSR28598.1"/>
    <property type="molecule type" value="Genomic_DNA"/>
</dbReference>
<dbReference type="PROSITE" id="PS01071">
    <property type="entry name" value="GRPE"/>
    <property type="match status" value="1"/>
</dbReference>
<feature type="compositionally biased region" description="Basic and acidic residues" evidence="6">
    <location>
        <begin position="1"/>
        <end position="14"/>
    </location>
</feature>
<reference evidence="7 8" key="1">
    <citation type="journal article" date="2014" name="BMC Genomics">
        <title>Comparison of environmental and isolate Sulfobacillus genomes reveals diverse carbon, sulfur, nitrogen, and hydrogen metabolisms.</title>
        <authorList>
            <person name="Justice N.B."/>
            <person name="Norman A."/>
            <person name="Brown C.T."/>
            <person name="Singh A."/>
            <person name="Thomas B.C."/>
            <person name="Banfield J.F."/>
        </authorList>
    </citation>
    <scope>NUCLEOTIDE SEQUENCE [LARGE SCALE GENOMIC DNA]</scope>
    <source>
        <strain evidence="7">AMDSBA5</strain>
    </source>
</reference>
<dbReference type="PRINTS" id="PR00773">
    <property type="entry name" value="GRPEPROTEIN"/>
</dbReference>
<evidence type="ECO:0000256" key="1">
    <source>
        <dbReference type="ARBA" id="ARBA00009054"/>
    </source>
</evidence>
<comment type="subcellular location">
    <subcellularLocation>
        <location evidence="3">Cytoplasm</location>
    </subcellularLocation>
</comment>
<feature type="compositionally biased region" description="Acidic residues" evidence="6">
    <location>
        <begin position="15"/>
        <end position="44"/>
    </location>
</feature>
<dbReference type="InterPro" id="IPR009012">
    <property type="entry name" value="GrpE_head"/>
</dbReference>
<keyword evidence="3" id="KW-0963">Cytoplasm</keyword>
<keyword evidence="3 4" id="KW-0346">Stress response</keyword>
<dbReference type="PANTHER" id="PTHR21237:SF23">
    <property type="entry name" value="GRPE PROTEIN HOMOLOG, MITOCHONDRIAL"/>
    <property type="match status" value="1"/>
</dbReference>
<organism evidence="7 8">
    <name type="scientific">Sulfobacillus thermosulfidooxidans</name>
    <dbReference type="NCBI Taxonomy" id="28034"/>
    <lineage>
        <taxon>Bacteria</taxon>
        <taxon>Bacillati</taxon>
        <taxon>Bacillota</taxon>
        <taxon>Clostridia</taxon>
        <taxon>Eubacteriales</taxon>
        <taxon>Clostridiales Family XVII. Incertae Sedis</taxon>
        <taxon>Sulfobacillus</taxon>
    </lineage>
</organism>
<gene>
    <name evidence="3 7" type="primary">grpE</name>
    <name evidence="7" type="ORF">C7B47_05420</name>
</gene>
<evidence type="ECO:0000256" key="5">
    <source>
        <dbReference type="RuleBase" id="RU004478"/>
    </source>
</evidence>
<dbReference type="SUPFAM" id="SSF51064">
    <property type="entry name" value="Head domain of nucleotide exchange factor GrpE"/>
    <property type="match status" value="1"/>
</dbReference>
<dbReference type="NCBIfam" id="NF010738">
    <property type="entry name" value="PRK14140.1"/>
    <property type="match status" value="1"/>
</dbReference>
<comment type="subunit">
    <text evidence="3">Homodimer.</text>
</comment>
<comment type="similarity">
    <text evidence="1 3 5">Belongs to the GrpE family.</text>
</comment>
<evidence type="ECO:0000256" key="3">
    <source>
        <dbReference type="HAMAP-Rule" id="MF_01151"/>
    </source>
</evidence>
<dbReference type="GO" id="GO:0051082">
    <property type="term" value="F:unfolded protein binding"/>
    <property type="evidence" value="ECO:0007669"/>
    <property type="project" value="TreeGrafter"/>
</dbReference>
<dbReference type="GO" id="GO:0005737">
    <property type="term" value="C:cytoplasm"/>
    <property type="evidence" value="ECO:0007669"/>
    <property type="project" value="UniProtKB-SubCell"/>
</dbReference>
<comment type="caution">
    <text evidence="7">The sequence shown here is derived from an EMBL/GenBank/DDBJ whole genome shotgun (WGS) entry which is preliminary data.</text>
</comment>
<dbReference type="Pfam" id="PF01025">
    <property type="entry name" value="GrpE"/>
    <property type="match status" value="1"/>
</dbReference>
<sequence>MADERDKKAHTDREPYDEEQQDTEGLVDENQEQVDSQGEAEDQEAAANDNETNWQQVAQDRYDQLVRLQADFDNYRRRVDREREELRGYVTGAILGDFLPVYDNLERALKYMPDTDEAKAWRMGVEMTLKGFNDVLTKFGVTPIPTVGTIFDPRVHEAVQRVDSDEPEGTIIEELLKGFQWKDRVLRASLVKVSTGQGTPEAQKSQTDSAS</sequence>
<feature type="region of interest" description="Disordered" evidence="6">
    <location>
        <begin position="1"/>
        <end position="54"/>
    </location>
</feature>
<dbReference type="CDD" id="cd00446">
    <property type="entry name" value="GrpE"/>
    <property type="match status" value="1"/>
</dbReference>
<name>A0A2T2X2B5_SULTH</name>
<evidence type="ECO:0000256" key="2">
    <source>
        <dbReference type="ARBA" id="ARBA00023186"/>
    </source>
</evidence>
<comment type="function">
    <text evidence="3 4">Participates actively in the response to hyperosmotic and heat shock by preventing the aggregation of stress-denatured proteins, in association with DnaK and GrpE. It is the nucleotide exchange factor for DnaK and may function as a thermosensor. Unfolded proteins bind initially to DnaJ; upon interaction with the DnaJ-bound protein, DnaK hydrolyzes its bound ATP, resulting in the formation of a stable complex. GrpE releases ADP from DnaK; ATP binding to DnaK triggers the release of the substrate protein, thus completing the reaction cycle. Several rounds of ATP-dependent interactions between DnaJ, DnaK and GrpE are required for fully efficient folding.</text>
</comment>
<dbReference type="InterPro" id="IPR013805">
    <property type="entry name" value="GrpE_CC"/>
</dbReference>
<evidence type="ECO:0000256" key="6">
    <source>
        <dbReference type="SAM" id="MobiDB-lite"/>
    </source>
</evidence>
<dbReference type="HAMAP" id="MF_01151">
    <property type="entry name" value="GrpE"/>
    <property type="match status" value="1"/>
</dbReference>
<dbReference type="Proteomes" id="UP000242705">
    <property type="component" value="Unassembled WGS sequence"/>
</dbReference>
<keyword evidence="2 3" id="KW-0143">Chaperone</keyword>
<dbReference type="InterPro" id="IPR000740">
    <property type="entry name" value="GrpE"/>
</dbReference>
<dbReference type="Gene3D" id="3.90.20.20">
    <property type="match status" value="1"/>
</dbReference>
<dbReference type="GO" id="GO:0000774">
    <property type="term" value="F:adenyl-nucleotide exchange factor activity"/>
    <property type="evidence" value="ECO:0007669"/>
    <property type="project" value="InterPro"/>
</dbReference>
<accession>A0A2T2X2B5</accession>
<dbReference type="GO" id="GO:0042803">
    <property type="term" value="F:protein homodimerization activity"/>
    <property type="evidence" value="ECO:0007669"/>
    <property type="project" value="InterPro"/>
</dbReference>
<dbReference type="AlphaFoldDB" id="A0A2T2X2B5"/>
<dbReference type="GO" id="GO:0051087">
    <property type="term" value="F:protein-folding chaperone binding"/>
    <property type="evidence" value="ECO:0007669"/>
    <property type="project" value="InterPro"/>
</dbReference>
<dbReference type="Gene3D" id="2.30.22.10">
    <property type="entry name" value="Head domain of nucleotide exchange factor GrpE"/>
    <property type="match status" value="1"/>
</dbReference>
<evidence type="ECO:0000313" key="8">
    <source>
        <dbReference type="Proteomes" id="UP000242705"/>
    </source>
</evidence>
<dbReference type="PANTHER" id="PTHR21237">
    <property type="entry name" value="GRPE PROTEIN"/>
    <property type="match status" value="1"/>
</dbReference>
<evidence type="ECO:0000313" key="7">
    <source>
        <dbReference type="EMBL" id="PSR28598.1"/>
    </source>
</evidence>
<evidence type="ECO:0000256" key="4">
    <source>
        <dbReference type="RuleBase" id="RU000639"/>
    </source>
</evidence>
<proteinExistence type="inferred from homology"/>
<dbReference type="GO" id="GO:0006457">
    <property type="term" value="P:protein folding"/>
    <property type="evidence" value="ECO:0007669"/>
    <property type="project" value="InterPro"/>
</dbReference>
<dbReference type="SUPFAM" id="SSF58014">
    <property type="entry name" value="Coiled-coil domain of nucleotide exchange factor GrpE"/>
    <property type="match status" value="1"/>
</dbReference>
<protein>
    <recommendedName>
        <fullName evidence="3 4">Protein GrpE</fullName>
    </recommendedName>
    <alternativeName>
        <fullName evidence="3">HSP-70 cofactor</fullName>
    </alternativeName>
</protein>